<gene>
    <name evidence="2" type="ORF">ACFPP6_24375</name>
</gene>
<feature type="compositionally biased region" description="Low complexity" evidence="1">
    <location>
        <begin position="225"/>
        <end position="240"/>
    </location>
</feature>
<protein>
    <submittedName>
        <fullName evidence="2">Spherulation-specific family 4 protein</fullName>
    </submittedName>
</protein>
<evidence type="ECO:0000256" key="1">
    <source>
        <dbReference type="SAM" id="MobiDB-lite"/>
    </source>
</evidence>
<dbReference type="Proteomes" id="UP001596222">
    <property type="component" value="Unassembled WGS sequence"/>
</dbReference>
<dbReference type="EMBL" id="JBHSKJ010000014">
    <property type="protein sequence ID" value="MFC5147806.1"/>
    <property type="molecule type" value="Genomic_DNA"/>
</dbReference>
<dbReference type="RefSeq" id="WP_382046118.1">
    <property type="nucleotide sequence ID" value="NZ_JBHSKJ010000014.1"/>
</dbReference>
<proteinExistence type="predicted"/>
<evidence type="ECO:0000313" key="2">
    <source>
        <dbReference type="EMBL" id="MFC5147806.1"/>
    </source>
</evidence>
<name>A0ABW0A295_9ACTN</name>
<dbReference type="Pfam" id="PF12138">
    <property type="entry name" value="Spherulin4"/>
    <property type="match status" value="1"/>
</dbReference>
<keyword evidence="3" id="KW-1185">Reference proteome</keyword>
<sequence length="247" mass="26339">MSPPGHRPDGQRLLVPLYVHPDVDPEAWSALEAAAPRLHSVVLNVADGPGARPDPAFGAVAERLHGAGVRLLGYVDTGYGHRPPRAVVGDIRRHRRWYGVDGVFLDQTAAQAAHLPHYRRLVMLARALGARTAVLNPGTHPDPGYARVADLLVTFEGTWDTYRRAAVPPWTADHPPARFCHLVHGVPAGHAAHVARTAGDRGAGVHCAVPGEGANPWRAAPWVNGEPPAGEEGPLPADGAALRRRAQ</sequence>
<evidence type="ECO:0000313" key="3">
    <source>
        <dbReference type="Proteomes" id="UP001596222"/>
    </source>
</evidence>
<dbReference type="PANTHER" id="PTHR35040">
    <property type="match status" value="1"/>
</dbReference>
<accession>A0ABW0A295</accession>
<reference evidence="3" key="1">
    <citation type="journal article" date="2019" name="Int. J. Syst. Evol. Microbiol.">
        <title>The Global Catalogue of Microorganisms (GCM) 10K type strain sequencing project: providing services to taxonomists for standard genome sequencing and annotation.</title>
        <authorList>
            <consortium name="The Broad Institute Genomics Platform"/>
            <consortium name="The Broad Institute Genome Sequencing Center for Infectious Disease"/>
            <person name="Wu L."/>
            <person name="Ma J."/>
        </authorList>
    </citation>
    <scope>NUCLEOTIDE SEQUENCE [LARGE SCALE GENOMIC DNA]</scope>
    <source>
        <strain evidence="3">CGMCC 4.1641</strain>
    </source>
</reference>
<feature type="region of interest" description="Disordered" evidence="1">
    <location>
        <begin position="222"/>
        <end position="247"/>
    </location>
</feature>
<dbReference type="InterPro" id="IPR021986">
    <property type="entry name" value="Spherulin4"/>
</dbReference>
<dbReference type="PANTHER" id="PTHR35040:SF9">
    <property type="entry name" value="4-LIKE CELL SURFACE PROTEIN, PUTATIVE (AFU_ORTHOLOGUE AFUA_4G14080)-RELATED"/>
    <property type="match status" value="1"/>
</dbReference>
<organism evidence="2 3">
    <name type="scientific">Streptomyces aureoversilis</name>
    <dbReference type="NCBI Taxonomy" id="67277"/>
    <lineage>
        <taxon>Bacteria</taxon>
        <taxon>Bacillati</taxon>
        <taxon>Actinomycetota</taxon>
        <taxon>Actinomycetes</taxon>
        <taxon>Kitasatosporales</taxon>
        <taxon>Streptomycetaceae</taxon>
        <taxon>Streptomyces</taxon>
    </lineage>
</organism>
<comment type="caution">
    <text evidence="2">The sequence shown here is derived from an EMBL/GenBank/DDBJ whole genome shotgun (WGS) entry which is preliminary data.</text>
</comment>